<dbReference type="PANTHER" id="PTHR40275">
    <property type="entry name" value="SSL7038 PROTEIN"/>
    <property type="match status" value="1"/>
</dbReference>
<dbReference type="InterPro" id="IPR014057">
    <property type="entry name" value="HI1420"/>
</dbReference>
<dbReference type="SUPFAM" id="SSF47413">
    <property type="entry name" value="lambda repressor-like DNA-binding domains"/>
    <property type="match status" value="1"/>
</dbReference>
<gene>
    <name evidence="2" type="ORF">QJU78_03735</name>
</gene>
<dbReference type="InterPro" id="IPR010982">
    <property type="entry name" value="Lambda_DNA-bd_dom_sf"/>
</dbReference>
<dbReference type="Gene3D" id="1.10.260.40">
    <property type="entry name" value="lambda repressor-like DNA-binding domains"/>
    <property type="match status" value="1"/>
</dbReference>
<evidence type="ECO:0000313" key="2">
    <source>
        <dbReference type="EMBL" id="MDP8186891.1"/>
    </source>
</evidence>
<reference evidence="2" key="1">
    <citation type="journal article" date="2023" name="Front. Microbiol.">
        <title>Phylogeography and host specificity of Pasteurellaceae pathogenic to sea-farmed fish in the north-east Atlantic.</title>
        <authorList>
            <person name="Gulla S."/>
            <person name="Colquhoun D.J."/>
            <person name="Olsen A.B."/>
            <person name="Spilsberg B."/>
            <person name="Lagesen K."/>
            <person name="Aakesson C.P."/>
            <person name="Strom S."/>
            <person name="Manji F."/>
            <person name="Birkbeck T.H."/>
            <person name="Nilsen H.K."/>
        </authorList>
    </citation>
    <scope>NUCLEOTIDE SEQUENCE</scope>
    <source>
        <strain evidence="2">VIB1234</strain>
    </source>
</reference>
<dbReference type="CDD" id="cd00093">
    <property type="entry name" value="HTH_XRE"/>
    <property type="match status" value="1"/>
</dbReference>
<dbReference type="AlphaFoldDB" id="A0AAW8CNN3"/>
<dbReference type="RefSeq" id="WP_211598149.1">
    <property type="nucleotide sequence ID" value="NZ_JAGRQI010000012.1"/>
</dbReference>
<proteinExistence type="predicted"/>
<dbReference type="PANTHER" id="PTHR40275:SF1">
    <property type="entry name" value="SSL7038 PROTEIN"/>
    <property type="match status" value="1"/>
</dbReference>
<dbReference type="Proteomes" id="UP001230466">
    <property type="component" value="Unassembled WGS sequence"/>
</dbReference>
<evidence type="ECO:0000259" key="1">
    <source>
        <dbReference type="PROSITE" id="PS50943"/>
    </source>
</evidence>
<organism evidence="2 3">
    <name type="scientific">Pasteurella atlantica</name>
    <dbReference type="NCBI Taxonomy" id="2827233"/>
    <lineage>
        <taxon>Bacteria</taxon>
        <taxon>Pseudomonadati</taxon>
        <taxon>Pseudomonadota</taxon>
        <taxon>Gammaproteobacteria</taxon>
        <taxon>Pasteurellales</taxon>
        <taxon>Pasteurellaceae</taxon>
        <taxon>Pasteurella</taxon>
    </lineage>
</organism>
<name>A0AAW8CNN3_9PAST</name>
<protein>
    <submittedName>
        <fullName evidence="2">Addiction module antidote protein</fullName>
    </submittedName>
</protein>
<dbReference type="GO" id="GO:0003677">
    <property type="term" value="F:DNA binding"/>
    <property type="evidence" value="ECO:0007669"/>
    <property type="project" value="InterPro"/>
</dbReference>
<dbReference type="PROSITE" id="PS50943">
    <property type="entry name" value="HTH_CROC1"/>
    <property type="match status" value="1"/>
</dbReference>
<comment type="caution">
    <text evidence="2">The sequence shown here is derived from an EMBL/GenBank/DDBJ whole genome shotgun (WGS) entry which is preliminary data.</text>
</comment>
<dbReference type="NCBIfam" id="TIGR02684">
    <property type="entry name" value="dnstrm_HI1420"/>
    <property type="match status" value="1"/>
</dbReference>
<dbReference type="EMBL" id="JASAYJ010000006">
    <property type="protein sequence ID" value="MDP8186891.1"/>
    <property type="molecule type" value="Genomic_DNA"/>
</dbReference>
<dbReference type="InterPro" id="IPR001387">
    <property type="entry name" value="Cro/C1-type_HTH"/>
</dbReference>
<evidence type="ECO:0000313" key="3">
    <source>
        <dbReference type="Proteomes" id="UP001230466"/>
    </source>
</evidence>
<dbReference type="Pfam" id="PF21716">
    <property type="entry name" value="dnstrm_HI1420"/>
    <property type="match status" value="1"/>
</dbReference>
<accession>A0AAW8CNN3</accession>
<feature type="domain" description="HTH cro/C1-type" evidence="1">
    <location>
        <begin position="50"/>
        <end position="93"/>
    </location>
</feature>
<sequence>MKLDDLKEFDASKYLVDEESIAIYVNEMLESGDLKALPLALGTVSKARNMSELSRKTGISRKGLYQALSEDGNPSFDTVLKVMQALNLTFEIKQKQVI</sequence>